<dbReference type="Proteomes" id="UP000009168">
    <property type="component" value="Unassembled WGS sequence"/>
</dbReference>
<organism evidence="7 8">
    <name type="scientific">Tetrahymena thermophila (strain SB210)</name>
    <dbReference type="NCBI Taxonomy" id="312017"/>
    <lineage>
        <taxon>Eukaryota</taxon>
        <taxon>Sar</taxon>
        <taxon>Alveolata</taxon>
        <taxon>Ciliophora</taxon>
        <taxon>Intramacronucleata</taxon>
        <taxon>Oligohymenophorea</taxon>
        <taxon>Hymenostomatida</taxon>
        <taxon>Tetrahymenina</taxon>
        <taxon>Tetrahymenidae</taxon>
        <taxon>Tetrahymena</taxon>
    </lineage>
</organism>
<evidence type="ECO:0000313" key="7">
    <source>
        <dbReference type="EMBL" id="EAR88444.2"/>
    </source>
</evidence>
<proteinExistence type="predicted"/>
<dbReference type="InParanoid" id="Q22TJ4"/>
<dbReference type="Gene3D" id="3.30.40.10">
    <property type="entry name" value="Zinc/RING finger domain, C3HC4 (zinc finger)"/>
    <property type="match status" value="1"/>
</dbReference>
<dbReference type="GO" id="GO:0005634">
    <property type="term" value="C:nucleus"/>
    <property type="evidence" value="ECO:0007669"/>
    <property type="project" value="TreeGrafter"/>
</dbReference>
<dbReference type="InterPro" id="IPR013083">
    <property type="entry name" value="Znf_RING/FYVE/PHD"/>
</dbReference>
<evidence type="ECO:0000256" key="2">
    <source>
        <dbReference type="ARBA" id="ARBA00022771"/>
    </source>
</evidence>
<dbReference type="PROSITE" id="PS50089">
    <property type="entry name" value="ZF_RING_2"/>
    <property type="match status" value="1"/>
</dbReference>
<keyword evidence="2 4" id="KW-0863">Zinc-finger</keyword>
<dbReference type="GO" id="GO:0008270">
    <property type="term" value="F:zinc ion binding"/>
    <property type="evidence" value="ECO:0007669"/>
    <property type="project" value="UniProtKB-KW"/>
</dbReference>
<evidence type="ECO:0000313" key="8">
    <source>
        <dbReference type="Proteomes" id="UP000009168"/>
    </source>
</evidence>
<dbReference type="PANTHER" id="PTHR45931">
    <property type="entry name" value="SI:CH211-59O9.10"/>
    <property type="match status" value="1"/>
</dbReference>
<gene>
    <name evidence="7" type="ORF">TTHERM_00170290</name>
</gene>
<keyword evidence="1" id="KW-0479">Metal-binding</keyword>
<feature type="transmembrane region" description="Helical" evidence="5">
    <location>
        <begin position="44"/>
        <end position="64"/>
    </location>
</feature>
<keyword evidence="5" id="KW-0472">Membrane</keyword>
<keyword evidence="5" id="KW-0812">Transmembrane</keyword>
<protein>
    <submittedName>
        <fullName evidence="7">RING finger protein</fullName>
    </submittedName>
</protein>
<dbReference type="InterPro" id="IPR001841">
    <property type="entry name" value="Znf_RING"/>
</dbReference>
<dbReference type="RefSeq" id="XP_001008689.2">
    <property type="nucleotide sequence ID" value="XM_001008689.2"/>
</dbReference>
<feature type="transmembrane region" description="Helical" evidence="5">
    <location>
        <begin position="171"/>
        <end position="194"/>
    </location>
</feature>
<dbReference type="SUPFAM" id="SSF57850">
    <property type="entry name" value="RING/U-box"/>
    <property type="match status" value="1"/>
</dbReference>
<keyword evidence="8" id="KW-1185">Reference proteome</keyword>
<dbReference type="Pfam" id="PF13639">
    <property type="entry name" value="zf-RING_2"/>
    <property type="match status" value="1"/>
</dbReference>
<dbReference type="GO" id="GO:0006511">
    <property type="term" value="P:ubiquitin-dependent protein catabolic process"/>
    <property type="evidence" value="ECO:0007669"/>
    <property type="project" value="TreeGrafter"/>
</dbReference>
<dbReference type="AlphaFoldDB" id="Q22TJ4"/>
<evidence type="ECO:0000259" key="6">
    <source>
        <dbReference type="PROSITE" id="PS50089"/>
    </source>
</evidence>
<name>Q22TJ4_TETTS</name>
<evidence type="ECO:0000256" key="4">
    <source>
        <dbReference type="PROSITE-ProRule" id="PRU00175"/>
    </source>
</evidence>
<reference evidence="8" key="1">
    <citation type="journal article" date="2006" name="PLoS Biol.">
        <title>Macronuclear genome sequence of the ciliate Tetrahymena thermophila, a model eukaryote.</title>
        <authorList>
            <person name="Eisen J.A."/>
            <person name="Coyne R.S."/>
            <person name="Wu M."/>
            <person name="Wu D."/>
            <person name="Thiagarajan M."/>
            <person name="Wortman J.R."/>
            <person name="Badger J.H."/>
            <person name="Ren Q."/>
            <person name="Amedeo P."/>
            <person name="Jones K.M."/>
            <person name="Tallon L.J."/>
            <person name="Delcher A.L."/>
            <person name="Salzberg S.L."/>
            <person name="Silva J.C."/>
            <person name="Haas B.J."/>
            <person name="Majoros W.H."/>
            <person name="Farzad M."/>
            <person name="Carlton J.M."/>
            <person name="Smith R.K. Jr."/>
            <person name="Garg J."/>
            <person name="Pearlman R.E."/>
            <person name="Karrer K.M."/>
            <person name="Sun L."/>
            <person name="Manning G."/>
            <person name="Elde N.C."/>
            <person name="Turkewitz A.P."/>
            <person name="Asai D.J."/>
            <person name="Wilkes D.E."/>
            <person name="Wang Y."/>
            <person name="Cai H."/>
            <person name="Collins K."/>
            <person name="Stewart B.A."/>
            <person name="Lee S.R."/>
            <person name="Wilamowska K."/>
            <person name="Weinberg Z."/>
            <person name="Ruzzo W.L."/>
            <person name="Wloga D."/>
            <person name="Gaertig J."/>
            <person name="Frankel J."/>
            <person name="Tsao C.-C."/>
            <person name="Gorovsky M.A."/>
            <person name="Keeling P.J."/>
            <person name="Waller R.F."/>
            <person name="Patron N.J."/>
            <person name="Cherry J.M."/>
            <person name="Stover N.A."/>
            <person name="Krieger C.J."/>
            <person name="del Toro C."/>
            <person name="Ryder H.F."/>
            <person name="Williamson S.C."/>
            <person name="Barbeau R.A."/>
            <person name="Hamilton E.P."/>
            <person name="Orias E."/>
        </authorList>
    </citation>
    <scope>NUCLEOTIDE SEQUENCE [LARGE SCALE GENOMIC DNA]</scope>
    <source>
        <strain evidence="8">SB210</strain>
    </source>
</reference>
<feature type="domain" description="RING-type" evidence="6">
    <location>
        <begin position="273"/>
        <end position="316"/>
    </location>
</feature>
<evidence type="ECO:0000256" key="3">
    <source>
        <dbReference type="ARBA" id="ARBA00022833"/>
    </source>
</evidence>
<evidence type="ECO:0000256" key="5">
    <source>
        <dbReference type="SAM" id="Phobius"/>
    </source>
</evidence>
<dbReference type="PANTHER" id="PTHR45931:SF3">
    <property type="entry name" value="RING ZINC FINGER-CONTAINING PROTEIN"/>
    <property type="match status" value="1"/>
</dbReference>
<dbReference type="KEGG" id="tet:TTHERM_00170290"/>
<sequence length="341" mass="39565">MAQLRMYFDPLYHSKQQNLVENSINQKNQTYNVSRESQINSHILQCKVILFIDILKVVLFILLIKNQTLQQELNTANLVTWCVFVALLAVADGIVKLQNIKKSSQKLEQNQRVNQPSIQCLEDSPSASFIQYSVQNDLTEEIDFVQAIKSMDRYTIKKYFQVQFKNTENTISFLTSATQVFLLFVGLFVIYSAGDLKQTFQYKVGFVYLFTGFLVFCLPILNLIIFMLCLPIIILGSLFQTKQNSDQQAELKNIVRITVDEENLQTVFSKNDCSICFVRYKLGDQVFRLSCSKNHIFHSECIQRWFKVNNICPDCKQNVKESAIELMPTQRTTQIDTEQRF</sequence>
<keyword evidence="5" id="KW-1133">Transmembrane helix</keyword>
<feature type="transmembrane region" description="Helical" evidence="5">
    <location>
        <begin position="76"/>
        <end position="95"/>
    </location>
</feature>
<dbReference type="GeneID" id="7836411"/>
<evidence type="ECO:0000256" key="1">
    <source>
        <dbReference type="ARBA" id="ARBA00022723"/>
    </source>
</evidence>
<dbReference type="GO" id="GO:0061630">
    <property type="term" value="F:ubiquitin protein ligase activity"/>
    <property type="evidence" value="ECO:0007669"/>
    <property type="project" value="TreeGrafter"/>
</dbReference>
<feature type="transmembrane region" description="Helical" evidence="5">
    <location>
        <begin position="206"/>
        <end position="239"/>
    </location>
</feature>
<dbReference type="EMBL" id="GG662840">
    <property type="protein sequence ID" value="EAR88444.2"/>
    <property type="molecule type" value="Genomic_DNA"/>
</dbReference>
<dbReference type="InterPro" id="IPR051834">
    <property type="entry name" value="RING_finger_E3_ligase"/>
</dbReference>
<accession>Q22TJ4</accession>
<keyword evidence="3" id="KW-0862">Zinc</keyword>
<dbReference type="OrthoDB" id="422021at2759"/>
<dbReference type="HOGENOM" id="CLU_907591_0_0_1"/>
<dbReference type="STRING" id="312017.Q22TJ4"/>